<proteinExistence type="predicted"/>
<dbReference type="CDD" id="cd12797">
    <property type="entry name" value="M23_peptidase"/>
    <property type="match status" value="1"/>
</dbReference>
<dbReference type="Pfam" id="PF01551">
    <property type="entry name" value="Peptidase_M23"/>
    <property type="match status" value="1"/>
</dbReference>
<dbReference type="InterPro" id="IPR011055">
    <property type="entry name" value="Dup_hybrid_motif"/>
</dbReference>
<keyword evidence="4" id="KW-1185">Reference proteome</keyword>
<dbReference type="AlphaFoldDB" id="A0A7R6PFC6"/>
<keyword evidence="1" id="KW-0812">Transmembrane</keyword>
<evidence type="ECO:0000256" key="1">
    <source>
        <dbReference type="SAM" id="Phobius"/>
    </source>
</evidence>
<sequence>MDKLIDFVFKNKYRVVFYLFLFFYLTLGILFFASLKFDFFRCTPKNDKNLLKAITNNQADLWYFGEILPYKGFEDSIMAVDGVKLYQALKIVNSLRNYVDFRFLKAGEKFRFKLSKDGKVVERFIYCPNPVIFHILEWDYKSGKYIYSKKVLPTKIRYKLIEGELKTTLNDALKETGVSDNVRNTVNNVIECFVPIRTSARRGDKFKVLLEERVFDGRVVLPEKVLYACYNGKKTGRKEAFYYREADEKSSYNGHYSADGKALIASAFRYPLRRIHVTSTFGWRRHPVTGKRSFHNGVDYRARVGEPVFAVYNGVVIQTGYSKYNGKFIVIKHPGNIKTYYLHLSRILVRKGLNVKAGQIIGRTGATGRVNGPHLHFGIRDARGKWVNPLLKRMIATPKLKGKRLKEFKKQVEEIRKILKSIEKEKLKG</sequence>
<organism evidence="3 4">
    <name type="scientific">Thermotomaculum hydrothermale</name>
    <dbReference type="NCBI Taxonomy" id="981385"/>
    <lineage>
        <taxon>Bacteria</taxon>
        <taxon>Pseudomonadati</taxon>
        <taxon>Acidobacteriota</taxon>
        <taxon>Holophagae</taxon>
        <taxon>Thermotomaculales</taxon>
        <taxon>Thermotomaculaceae</taxon>
        <taxon>Thermotomaculum</taxon>
    </lineage>
</organism>
<dbReference type="SUPFAM" id="SSF51261">
    <property type="entry name" value="Duplicated hybrid motif"/>
    <property type="match status" value="1"/>
</dbReference>
<keyword evidence="1" id="KW-1133">Transmembrane helix</keyword>
<dbReference type="Gene3D" id="2.70.70.10">
    <property type="entry name" value="Glucose Permease (Domain IIA)"/>
    <property type="match status" value="1"/>
</dbReference>
<feature type="transmembrane region" description="Helical" evidence="1">
    <location>
        <begin position="15"/>
        <end position="35"/>
    </location>
</feature>
<evidence type="ECO:0000313" key="4">
    <source>
        <dbReference type="Proteomes" id="UP000595564"/>
    </source>
</evidence>
<name>A0A7R6PFC6_9BACT</name>
<dbReference type="InterPro" id="IPR050570">
    <property type="entry name" value="Cell_wall_metabolism_enzyme"/>
</dbReference>
<reference evidence="3 4" key="1">
    <citation type="journal article" date="2012" name="Extremophiles">
        <title>Thermotomaculum hydrothermale gen. nov., sp. nov., a novel heterotrophic thermophile within the phylum Acidobacteria from a deep-sea hydrothermal vent chimney in the Southern Okinawa Trough.</title>
        <authorList>
            <person name="Izumi H."/>
            <person name="Nunoura T."/>
            <person name="Miyazaki M."/>
            <person name="Mino S."/>
            <person name="Toki T."/>
            <person name="Takai K."/>
            <person name="Sako Y."/>
            <person name="Sawabe T."/>
            <person name="Nakagawa S."/>
        </authorList>
    </citation>
    <scope>NUCLEOTIDE SEQUENCE [LARGE SCALE GENOMIC DNA]</scope>
    <source>
        <strain evidence="3 4">AC55</strain>
    </source>
</reference>
<protein>
    <submittedName>
        <fullName evidence="3">Peptidase M23</fullName>
    </submittedName>
</protein>
<dbReference type="KEGG" id="thyd:TTHT_1174"/>
<keyword evidence="1" id="KW-0472">Membrane</keyword>
<dbReference type="Proteomes" id="UP000595564">
    <property type="component" value="Chromosome"/>
</dbReference>
<dbReference type="GO" id="GO:0004222">
    <property type="term" value="F:metalloendopeptidase activity"/>
    <property type="evidence" value="ECO:0007669"/>
    <property type="project" value="TreeGrafter"/>
</dbReference>
<dbReference type="EMBL" id="AP017470">
    <property type="protein sequence ID" value="BBB32704.1"/>
    <property type="molecule type" value="Genomic_DNA"/>
</dbReference>
<dbReference type="RefSeq" id="WP_201327007.1">
    <property type="nucleotide sequence ID" value="NZ_AP017470.1"/>
</dbReference>
<feature type="domain" description="M23ase beta-sheet core" evidence="2">
    <location>
        <begin position="294"/>
        <end position="389"/>
    </location>
</feature>
<gene>
    <name evidence="3" type="ORF">TTHT_1174</name>
</gene>
<dbReference type="PANTHER" id="PTHR21666">
    <property type="entry name" value="PEPTIDASE-RELATED"/>
    <property type="match status" value="1"/>
</dbReference>
<dbReference type="PANTHER" id="PTHR21666:SF270">
    <property type="entry name" value="MUREIN HYDROLASE ACTIVATOR ENVC"/>
    <property type="match status" value="1"/>
</dbReference>
<dbReference type="Gene3D" id="3.10.450.350">
    <property type="match status" value="1"/>
</dbReference>
<dbReference type="InterPro" id="IPR016047">
    <property type="entry name" value="M23ase_b-sheet_dom"/>
</dbReference>
<accession>A0A7R6PFC6</accession>
<evidence type="ECO:0000313" key="3">
    <source>
        <dbReference type="EMBL" id="BBB32704.1"/>
    </source>
</evidence>
<evidence type="ECO:0000259" key="2">
    <source>
        <dbReference type="Pfam" id="PF01551"/>
    </source>
</evidence>